<comment type="cofactor">
    <cofactor evidence="1">
        <name>Zn(2+)</name>
        <dbReference type="ChEBI" id="CHEBI:29105"/>
    </cofactor>
</comment>
<evidence type="ECO:0000256" key="4">
    <source>
        <dbReference type="ARBA" id="ARBA00022833"/>
    </source>
</evidence>
<dbReference type="SMART" id="SM00829">
    <property type="entry name" value="PKS_ER"/>
    <property type="match status" value="1"/>
</dbReference>
<dbReference type="InterPro" id="IPR036291">
    <property type="entry name" value="NAD(P)-bd_dom_sf"/>
</dbReference>
<reference evidence="8" key="1">
    <citation type="submission" date="2017-09" db="EMBL/GenBank/DDBJ databases">
        <title>Metaegenomics of thermophilic ammonia-oxidizing enrichment culture.</title>
        <authorList>
            <person name="Kato S."/>
            <person name="Suzuki K."/>
        </authorList>
    </citation>
    <scope>NUCLEOTIDE SEQUENCE [LARGE SCALE GENOMIC DNA]</scope>
</reference>
<feature type="domain" description="Enoyl reductase (ER)" evidence="6">
    <location>
        <begin position="10"/>
        <end position="333"/>
    </location>
</feature>
<dbReference type="Pfam" id="PF08240">
    <property type="entry name" value="ADH_N"/>
    <property type="match status" value="1"/>
</dbReference>
<dbReference type="Proteomes" id="UP000236173">
    <property type="component" value="Unassembled WGS sequence"/>
</dbReference>
<evidence type="ECO:0000256" key="5">
    <source>
        <dbReference type="ARBA" id="ARBA00023002"/>
    </source>
</evidence>
<name>A0A2H5XBP6_9BACT</name>
<comment type="caution">
    <text evidence="7">The sequence shown here is derived from an EMBL/GenBank/DDBJ whole genome shotgun (WGS) entry which is preliminary data.</text>
</comment>
<dbReference type="EC" id="1.1.1.1" evidence="7"/>
<dbReference type="Gene3D" id="3.40.50.720">
    <property type="entry name" value="NAD(P)-binding Rossmann-like Domain"/>
    <property type="match status" value="1"/>
</dbReference>
<keyword evidence="4" id="KW-0862">Zinc</keyword>
<keyword evidence="3" id="KW-0479">Metal-binding</keyword>
<dbReference type="SUPFAM" id="SSF51735">
    <property type="entry name" value="NAD(P)-binding Rossmann-fold domains"/>
    <property type="match status" value="1"/>
</dbReference>
<sequence>MVQTWTVMCEAPKQVVVKEEALPALGAGMFLVRGKFSAISTGTELTLVTADFPPDSVWARLARYPLKLGYSHMGEVVAVGDGVDKVQVGDRVVGWKPHSQFVVYRQDEFCVKVPEGVADEDAALFALAIIALNGVRRAKVQLGESVVVFGLGPIGIWAAQFARLCGARPVIGVDLMAHRRALAEHIKAVDAALDGAAPDLADQIARWTKGRMADIVFEVTGNAQAILDEVKVVRRQGRLIILSSPRGKTPFDFHDWCNWTSISIIGAHTSSHPPHENPDDPWTRERNTELFFELVRRGEVATTELVTHRFRWQEAPRAYELLMTERGQTGIVLLDWR</sequence>
<proteinExistence type="inferred from homology"/>
<evidence type="ECO:0000256" key="1">
    <source>
        <dbReference type="ARBA" id="ARBA00001947"/>
    </source>
</evidence>
<evidence type="ECO:0000256" key="2">
    <source>
        <dbReference type="ARBA" id="ARBA00008072"/>
    </source>
</evidence>
<evidence type="ECO:0000256" key="3">
    <source>
        <dbReference type="ARBA" id="ARBA00022723"/>
    </source>
</evidence>
<dbReference type="InterPro" id="IPR011032">
    <property type="entry name" value="GroES-like_sf"/>
</dbReference>
<dbReference type="AlphaFoldDB" id="A0A2H5XBP6"/>
<evidence type="ECO:0000313" key="7">
    <source>
        <dbReference type="EMBL" id="GBC98595.1"/>
    </source>
</evidence>
<dbReference type="CDD" id="cd08255">
    <property type="entry name" value="2-desacetyl-2-hydroxyethyl_bacteriochlorophyllide_like"/>
    <property type="match status" value="1"/>
</dbReference>
<protein>
    <submittedName>
        <fullName evidence="7">Alcohol dehydrogenase</fullName>
        <ecNumber evidence="7">1.1.1.1</ecNumber>
    </submittedName>
</protein>
<gene>
    <name evidence="7" type="primary">adh</name>
    <name evidence="7" type="ORF">HRbin17_01109</name>
</gene>
<dbReference type="Gene3D" id="3.90.180.10">
    <property type="entry name" value="Medium-chain alcohol dehydrogenases, catalytic domain"/>
    <property type="match status" value="2"/>
</dbReference>
<evidence type="ECO:0000313" key="8">
    <source>
        <dbReference type="Proteomes" id="UP000236173"/>
    </source>
</evidence>
<organism evidence="7 8">
    <name type="scientific">Candidatus Fervidibacter japonicus</name>
    <dbReference type="NCBI Taxonomy" id="2035412"/>
    <lineage>
        <taxon>Bacteria</taxon>
        <taxon>Candidatus Fervidibacterota</taxon>
        <taxon>Candidatus Fervidibacter</taxon>
    </lineage>
</organism>
<keyword evidence="5 7" id="KW-0560">Oxidoreductase</keyword>
<accession>A0A2H5XBP6</accession>
<comment type="similarity">
    <text evidence="2">Belongs to the zinc-containing alcohol dehydrogenase family.</text>
</comment>
<dbReference type="PANTHER" id="PTHR43350">
    <property type="entry name" value="NAD-DEPENDENT ALCOHOL DEHYDROGENASE"/>
    <property type="match status" value="1"/>
</dbReference>
<evidence type="ECO:0000259" key="6">
    <source>
        <dbReference type="SMART" id="SM00829"/>
    </source>
</evidence>
<dbReference type="InterPro" id="IPR020843">
    <property type="entry name" value="ER"/>
</dbReference>
<dbReference type="SUPFAM" id="SSF50129">
    <property type="entry name" value="GroES-like"/>
    <property type="match status" value="1"/>
</dbReference>
<dbReference type="EMBL" id="BEHT01000013">
    <property type="protein sequence ID" value="GBC98595.1"/>
    <property type="molecule type" value="Genomic_DNA"/>
</dbReference>
<dbReference type="InterPro" id="IPR013154">
    <property type="entry name" value="ADH-like_N"/>
</dbReference>
<dbReference type="Pfam" id="PF00107">
    <property type="entry name" value="ADH_zinc_N"/>
    <property type="match status" value="1"/>
</dbReference>
<dbReference type="InterPro" id="IPR013149">
    <property type="entry name" value="ADH-like_C"/>
</dbReference>
<dbReference type="GO" id="GO:0046872">
    <property type="term" value="F:metal ion binding"/>
    <property type="evidence" value="ECO:0007669"/>
    <property type="project" value="UniProtKB-KW"/>
</dbReference>
<dbReference type="PANTHER" id="PTHR43350:SF19">
    <property type="entry name" value="D-GULOSIDE 3-DEHYDROGENASE"/>
    <property type="match status" value="1"/>
</dbReference>
<dbReference type="GO" id="GO:0004022">
    <property type="term" value="F:alcohol dehydrogenase (NAD+) activity"/>
    <property type="evidence" value="ECO:0007669"/>
    <property type="project" value="UniProtKB-EC"/>
</dbReference>